<dbReference type="RefSeq" id="WP_015498109.1">
    <property type="nucleotide sequence ID" value="NC_020911.1"/>
</dbReference>
<dbReference type="Gene3D" id="3.30.70.560">
    <property type="entry name" value="7,8-Dihydro-6-hydroxymethylpterin-pyrophosphokinase HPPK"/>
    <property type="match status" value="1"/>
</dbReference>
<dbReference type="GO" id="GO:0046656">
    <property type="term" value="P:folic acid biosynthetic process"/>
    <property type="evidence" value="ECO:0007669"/>
    <property type="project" value="UniProtKB-KW"/>
</dbReference>
<dbReference type="UniPathway" id="UPA00077">
    <property type="reaction ID" value="UER00155"/>
</dbReference>
<evidence type="ECO:0000256" key="11">
    <source>
        <dbReference type="ARBA" id="ARBA00029766"/>
    </source>
</evidence>
<dbReference type="Proteomes" id="UP000005307">
    <property type="component" value="Chromosome"/>
</dbReference>
<keyword evidence="9" id="KW-0289">Folate biosynthesis</keyword>
<accession>M9R6V3</accession>
<keyword evidence="15" id="KW-1185">Reference proteome</keyword>
<dbReference type="GO" id="GO:0046654">
    <property type="term" value="P:tetrahydrofolate biosynthetic process"/>
    <property type="evidence" value="ECO:0007669"/>
    <property type="project" value="UniProtKB-UniPathway"/>
</dbReference>
<dbReference type="eggNOG" id="COG0801">
    <property type="taxonomic scope" value="Bacteria"/>
</dbReference>
<evidence type="ECO:0000313" key="15">
    <source>
        <dbReference type="Proteomes" id="UP000005307"/>
    </source>
</evidence>
<comment type="function">
    <text evidence="10">Catalyzes the transfer of pyrophosphate from adenosine triphosphate (ATP) to 6-hydroxymethyl-7,8-dihydropterin, an enzymatic step in folate biosynthesis pathway.</text>
</comment>
<evidence type="ECO:0000256" key="6">
    <source>
        <dbReference type="ARBA" id="ARBA00022741"/>
    </source>
</evidence>
<proteinExistence type="inferred from homology"/>
<keyword evidence="8" id="KW-0067">ATP-binding</keyword>
<sequence length="193" mass="21108">MAQGELNENGVLVLVAMGGNAPSHVGDPHATILSALTSMRMTFGDVAISNFYQTPSFPAGSDPDFINAACAFHSALSAPDTLAALHQIEADFGRERRLRWGQRTLDLDLIAHGDKVLPDMATQNYWRTLPPERQKNQTPDALIVPHPRVQDRAFVLVPLADVAADWVHPLLGQKVTEMLSRLPASERADIKLL</sequence>
<dbReference type="InterPro" id="IPR035907">
    <property type="entry name" value="Hppk_sf"/>
</dbReference>
<dbReference type="KEGG" id="oat:OAN307_c02920"/>
<evidence type="ECO:0000256" key="1">
    <source>
        <dbReference type="ARBA" id="ARBA00005051"/>
    </source>
</evidence>
<dbReference type="GO" id="GO:0016301">
    <property type="term" value="F:kinase activity"/>
    <property type="evidence" value="ECO:0007669"/>
    <property type="project" value="UniProtKB-KW"/>
</dbReference>
<dbReference type="PANTHER" id="PTHR43071:SF1">
    <property type="entry name" value="2-AMINO-4-HYDROXY-6-HYDROXYMETHYLDIHYDROPTERIDINE PYROPHOSPHOKINASE"/>
    <property type="match status" value="1"/>
</dbReference>
<dbReference type="CDD" id="cd00483">
    <property type="entry name" value="HPPK"/>
    <property type="match status" value="1"/>
</dbReference>
<dbReference type="NCBIfam" id="TIGR01498">
    <property type="entry name" value="folK"/>
    <property type="match status" value="1"/>
</dbReference>
<dbReference type="GO" id="GO:0003848">
    <property type="term" value="F:2-amino-4-hydroxy-6-hydroxymethyldihydropteridine diphosphokinase activity"/>
    <property type="evidence" value="ECO:0007669"/>
    <property type="project" value="UniProtKB-EC"/>
</dbReference>
<dbReference type="Pfam" id="PF01288">
    <property type="entry name" value="HPPK"/>
    <property type="match status" value="1"/>
</dbReference>
<evidence type="ECO:0000256" key="2">
    <source>
        <dbReference type="ARBA" id="ARBA00005810"/>
    </source>
</evidence>
<dbReference type="SUPFAM" id="SSF55083">
    <property type="entry name" value="6-hydroxymethyl-7,8-dihydropterin pyrophosphokinase, HPPK"/>
    <property type="match status" value="1"/>
</dbReference>
<evidence type="ECO:0000256" key="3">
    <source>
        <dbReference type="ARBA" id="ARBA00013253"/>
    </source>
</evidence>
<dbReference type="EMBL" id="CP003740">
    <property type="protein sequence ID" value="AGI66051.1"/>
    <property type="molecule type" value="Genomic_DNA"/>
</dbReference>
<evidence type="ECO:0000256" key="8">
    <source>
        <dbReference type="ARBA" id="ARBA00022840"/>
    </source>
</evidence>
<dbReference type="AlphaFoldDB" id="M9R6V3"/>
<comment type="similarity">
    <text evidence="2">Belongs to the HPPK family.</text>
</comment>
<keyword evidence="7 14" id="KW-0418">Kinase</keyword>
<dbReference type="GO" id="GO:0005524">
    <property type="term" value="F:ATP binding"/>
    <property type="evidence" value="ECO:0007669"/>
    <property type="project" value="UniProtKB-KW"/>
</dbReference>
<evidence type="ECO:0000256" key="5">
    <source>
        <dbReference type="ARBA" id="ARBA00022679"/>
    </source>
</evidence>
<dbReference type="InterPro" id="IPR000550">
    <property type="entry name" value="Hppk"/>
</dbReference>
<dbReference type="STRING" id="391626.OAN307_c02920"/>
<evidence type="ECO:0000256" key="10">
    <source>
        <dbReference type="ARBA" id="ARBA00029409"/>
    </source>
</evidence>
<dbReference type="HOGENOM" id="CLU_097916_3_2_5"/>
<evidence type="ECO:0000256" key="4">
    <source>
        <dbReference type="ARBA" id="ARBA00016218"/>
    </source>
</evidence>
<gene>
    <name evidence="14" type="ORF">OAN307_c02920</name>
</gene>
<organism evidence="14 15">
    <name type="scientific">Octadecabacter antarcticus 307</name>
    <dbReference type="NCBI Taxonomy" id="391626"/>
    <lineage>
        <taxon>Bacteria</taxon>
        <taxon>Pseudomonadati</taxon>
        <taxon>Pseudomonadota</taxon>
        <taxon>Alphaproteobacteria</taxon>
        <taxon>Rhodobacterales</taxon>
        <taxon>Roseobacteraceae</taxon>
        <taxon>Octadecabacter</taxon>
    </lineage>
</organism>
<name>M9R6V3_9RHOB</name>
<evidence type="ECO:0000259" key="13">
    <source>
        <dbReference type="Pfam" id="PF01288"/>
    </source>
</evidence>
<evidence type="ECO:0000313" key="14">
    <source>
        <dbReference type="EMBL" id="AGI66051.1"/>
    </source>
</evidence>
<protein>
    <recommendedName>
        <fullName evidence="4">2-amino-4-hydroxy-6-hydroxymethyldihydropteridine pyrophosphokinase</fullName>
        <ecNumber evidence="3">2.7.6.3</ecNumber>
    </recommendedName>
    <alternativeName>
        <fullName evidence="11">6-hydroxymethyl-7,8-dihydropterin pyrophosphokinase</fullName>
    </alternativeName>
    <alternativeName>
        <fullName evidence="12">7,8-dihydro-6-hydroxymethylpterin-pyrophosphokinase</fullName>
    </alternativeName>
</protein>
<reference evidence="14 15" key="1">
    <citation type="journal article" date="2013" name="PLoS ONE">
        <title>Poles Apart: Arctic and Antarctic Octadecabacter strains Share High Genome Plasticity and a New Type of Xanthorhodopsin.</title>
        <authorList>
            <person name="Vollmers J."/>
            <person name="Voget S."/>
            <person name="Dietrich S."/>
            <person name="Gollnow K."/>
            <person name="Smits M."/>
            <person name="Meyer K."/>
            <person name="Brinkhoff T."/>
            <person name="Simon M."/>
            <person name="Daniel R."/>
        </authorList>
    </citation>
    <scope>NUCLEOTIDE SEQUENCE [LARGE SCALE GENOMIC DNA]</scope>
    <source>
        <strain evidence="14 15">307</strain>
    </source>
</reference>
<feature type="domain" description="7,8-dihydro-6-hydroxymethylpterin-pyrophosphokinase" evidence="13">
    <location>
        <begin position="15"/>
        <end position="163"/>
    </location>
</feature>
<comment type="pathway">
    <text evidence="1">Cofactor biosynthesis; tetrahydrofolate biosynthesis; 2-amino-4-hydroxy-6-hydroxymethyl-7,8-dihydropteridine diphosphate from 7,8-dihydroneopterin triphosphate: step 4/4.</text>
</comment>
<dbReference type="PANTHER" id="PTHR43071">
    <property type="entry name" value="2-AMINO-4-HYDROXY-6-HYDROXYMETHYLDIHYDROPTERIDINE PYROPHOSPHOKINASE"/>
    <property type="match status" value="1"/>
</dbReference>
<keyword evidence="6" id="KW-0547">Nucleotide-binding</keyword>
<evidence type="ECO:0000256" key="9">
    <source>
        <dbReference type="ARBA" id="ARBA00022909"/>
    </source>
</evidence>
<dbReference type="OrthoDB" id="9808041at2"/>
<evidence type="ECO:0000256" key="12">
    <source>
        <dbReference type="ARBA" id="ARBA00033413"/>
    </source>
</evidence>
<dbReference type="EC" id="2.7.6.3" evidence="3"/>
<keyword evidence="5" id="KW-0808">Transferase</keyword>
<evidence type="ECO:0000256" key="7">
    <source>
        <dbReference type="ARBA" id="ARBA00022777"/>
    </source>
</evidence>